<dbReference type="Proteomes" id="UP000234951">
    <property type="component" value="Unassembled WGS sequence"/>
</dbReference>
<sequence>MTLNILFLTITIKRRKLSPEQMVQEEMVKDLMEKNKDRQYSMYRTF</sequence>
<dbReference type="RefSeq" id="WP_101575526.1">
    <property type="nucleotide sequence ID" value="NZ_PGVA01000004.1"/>
</dbReference>
<evidence type="ECO:0000313" key="2">
    <source>
        <dbReference type="EMBL" id="PLR99979.1"/>
    </source>
</evidence>
<gene>
    <name evidence="1" type="ORF">CU635_02150</name>
    <name evidence="2" type="ORF">CVD25_03860</name>
</gene>
<reference evidence="1 3" key="1">
    <citation type="submission" date="2017-11" db="EMBL/GenBank/DDBJ databases">
        <title>Comparitive Functional Genomics of Dry Heat Resistant strains isolated from the Viking Spacecraft.</title>
        <authorList>
            <person name="Seuylemezian A."/>
            <person name="Cooper K."/>
            <person name="Vaishampayan P."/>
        </authorList>
    </citation>
    <scope>NUCLEOTIDE SEQUENCE [LARGE SCALE GENOMIC DNA]</scope>
    <source>
        <strain evidence="1 3">M4.6</strain>
    </source>
</reference>
<protein>
    <submittedName>
        <fullName evidence="1">YrzI family protein</fullName>
    </submittedName>
</protein>
<proteinExistence type="predicted"/>
<dbReference type="OrthoDB" id="2974285at2"/>
<dbReference type="EMBL" id="PGVD01000013">
    <property type="protein sequence ID" value="PLR99979.1"/>
    <property type="molecule type" value="Genomic_DNA"/>
</dbReference>
<evidence type="ECO:0000313" key="1">
    <source>
        <dbReference type="EMBL" id="PLR85861.1"/>
    </source>
</evidence>
<evidence type="ECO:0000313" key="4">
    <source>
        <dbReference type="Proteomes" id="UP000235114"/>
    </source>
</evidence>
<reference evidence="2 4" key="2">
    <citation type="submission" date="2017-12" db="EMBL/GenBank/DDBJ databases">
        <title>Comparative Functional Genomics of Dry Heat Resistant strains isolated from the Viking Spacecraft.</title>
        <authorList>
            <person name="Seuylemezian A."/>
            <person name="Cooper K."/>
            <person name="Vaishampayan P."/>
        </authorList>
    </citation>
    <scope>NUCLEOTIDE SEQUENCE [LARGE SCALE GENOMIC DNA]</scope>
    <source>
        <strain evidence="2 4">ATCC 29669</strain>
    </source>
</reference>
<keyword evidence="4" id="KW-1185">Reference proteome</keyword>
<name>A0A2N5GR03_9BACI</name>
<organism evidence="1 3">
    <name type="scientific">Bacillus canaveralius</name>
    <dbReference type="NCBI Taxonomy" id="1403243"/>
    <lineage>
        <taxon>Bacteria</taxon>
        <taxon>Bacillati</taxon>
        <taxon>Bacillota</taxon>
        <taxon>Bacilli</taxon>
        <taxon>Bacillales</taxon>
        <taxon>Bacillaceae</taxon>
        <taxon>Bacillus</taxon>
    </lineage>
</organism>
<dbReference type="InterPro" id="IPR012655">
    <property type="entry name" value="YrzI"/>
</dbReference>
<comment type="caution">
    <text evidence="1">The sequence shown here is derived from an EMBL/GenBank/DDBJ whole genome shotgun (WGS) entry which is preliminary data.</text>
</comment>
<dbReference type="EMBL" id="PGVA01000004">
    <property type="protein sequence ID" value="PLR85861.1"/>
    <property type="molecule type" value="Genomic_DNA"/>
</dbReference>
<evidence type="ECO:0000313" key="3">
    <source>
        <dbReference type="Proteomes" id="UP000234951"/>
    </source>
</evidence>
<dbReference type="Proteomes" id="UP000235114">
    <property type="component" value="Unassembled WGS sequence"/>
</dbReference>
<accession>A0A2N5GR03</accession>
<dbReference type="AlphaFoldDB" id="A0A2N5GR03"/>
<dbReference type="Pfam" id="PF09501">
    <property type="entry name" value="Bac_small_YrzI"/>
    <property type="match status" value="1"/>
</dbReference>